<dbReference type="PROSITE" id="PS51257">
    <property type="entry name" value="PROKAR_LIPOPROTEIN"/>
    <property type="match status" value="1"/>
</dbReference>
<dbReference type="Gene3D" id="2.40.420.20">
    <property type="match status" value="1"/>
</dbReference>
<dbReference type="NCBIfam" id="TIGR01730">
    <property type="entry name" value="RND_mfp"/>
    <property type="match status" value="1"/>
</dbReference>
<feature type="coiled-coil region" evidence="4">
    <location>
        <begin position="115"/>
        <end position="169"/>
    </location>
</feature>
<proteinExistence type="inferred from homology"/>
<evidence type="ECO:0000259" key="5">
    <source>
        <dbReference type="Pfam" id="PF25967"/>
    </source>
</evidence>
<dbReference type="InterPro" id="IPR058627">
    <property type="entry name" value="MdtA-like_C"/>
</dbReference>
<evidence type="ECO:0000313" key="7">
    <source>
        <dbReference type="EMBL" id="SFQ10598.1"/>
    </source>
</evidence>
<gene>
    <name evidence="7" type="ORF">SAMN05444406_11257</name>
</gene>
<dbReference type="InterPro" id="IPR006143">
    <property type="entry name" value="RND_pump_MFP"/>
</dbReference>
<reference evidence="7 8" key="1">
    <citation type="submission" date="2016-10" db="EMBL/GenBank/DDBJ databases">
        <authorList>
            <person name="de Groot N.N."/>
        </authorList>
    </citation>
    <scope>NUCLEOTIDE SEQUENCE [LARGE SCALE GENOMIC DNA]</scope>
    <source>
        <strain evidence="7 8">DSM 20678</strain>
    </source>
</reference>
<dbReference type="Gene3D" id="2.40.50.100">
    <property type="match status" value="1"/>
</dbReference>
<dbReference type="PANTHER" id="PTHR32347">
    <property type="entry name" value="EFFLUX SYSTEM COMPONENT YKNX-RELATED"/>
    <property type="match status" value="1"/>
</dbReference>
<comment type="similarity">
    <text evidence="2">Belongs to the membrane fusion protein (MFP) (TC 8.A.1) family.</text>
</comment>
<protein>
    <submittedName>
        <fullName evidence="7">RND family efflux transporter, MFP subunit</fullName>
    </submittedName>
</protein>
<evidence type="ECO:0000313" key="8">
    <source>
        <dbReference type="Proteomes" id="UP000198577"/>
    </source>
</evidence>
<feature type="domain" description="YknX-like barrel-sandwich hybrid" evidence="6">
    <location>
        <begin position="77"/>
        <end position="187"/>
    </location>
</feature>
<dbReference type="GO" id="GO:0030313">
    <property type="term" value="C:cell envelope"/>
    <property type="evidence" value="ECO:0007669"/>
    <property type="project" value="UniProtKB-SubCell"/>
</dbReference>
<organism evidence="7 8">
    <name type="scientific">Caldicoprobacter faecalis</name>
    <dbReference type="NCBI Taxonomy" id="937334"/>
    <lineage>
        <taxon>Bacteria</taxon>
        <taxon>Bacillati</taxon>
        <taxon>Bacillota</taxon>
        <taxon>Clostridia</taxon>
        <taxon>Caldicoprobacterales</taxon>
        <taxon>Caldicoprobacteraceae</taxon>
        <taxon>Caldicoprobacter</taxon>
    </lineage>
</organism>
<feature type="domain" description="Multidrug resistance protein MdtA-like C-terminal permuted SH3" evidence="5">
    <location>
        <begin position="282"/>
        <end position="337"/>
    </location>
</feature>
<dbReference type="EMBL" id="FOXR01000012">
    <property type="protein sequence ID" value="SFQ10598.1"/>
    <property type="molecule type" value="Genomic_DNA"/>
</dbReference>
<name>A0A1I5VSP7_9FIRM</name>
<dbReference type="InterPro" id="IPR058639">
    <property type="entry name" value="BSH_YknX-like"/>
</dbReference>
<sequence>MDNHGRGFKGVVALLLTAFLGAFLSGCYLFPKEEEVLAPPLIEPPEITYDVMEVKRGTIEKKITGSGTFVSVEQGNMFFKARGGRIKAIHVKIGDKVKKGDLLAELDTAGLEYEIEQQKLVLRKAQLRYNQIKESGGDKYSLAIAACDIELARLQLKNLQRQLEEAKLVSTMDGTVVYVDNRLGQGDYIDAYSTLVKIADPTKLQLQYSGSNLSDFQVGMKVEVKIRDKVYEGEVVMTPATVPVDADESLKNVVRIEVSNLPEDVTMGDTAQFTLTLDRRENVIVLPRNLVRNYMGRKYVLVLENGLKKERDVEVGLETPTEVEIIKGLEEGEQVIVN</sequence>
<dbReference type="AlphaFoldDB" id="A0A1I5VSP7"/>
<dbReference type="PANTHER" id="PTHR32347:SF23">
    <property type="entry name" value="BLL5650 PROTEIN"/>
    <property type="match status" value="1"/>
</dbReference>
<dbReference type="SUPFAM" id="SSF111369">
    <property type="entry name" value="HlyD-like secretion proteins"/>
    <property type="match status" value="1"/>
</dbReference>
<keyword evidence="3 4" id="KW-0175">Coiled coil</keyword>
<dbReference type="RefSeq" id="WP_177206112.1">
    <property type="nucleotide sequence ID" value="NZ_FOXR01000012.1"/>
</dbReference>
<evidence type="ECO:0000256" key="2">
    <source>
        <dbReference type="ARBA" id="ARBA00009477"/>
    </source>
</evidence>
<keyword evidence="8" id="KW-1185">Reference proteome</keyword>
<dbReference type="Pfam" id="PF25984">
    <property type="entry name" value="BSH_YknX"/>
    <property type="match status" value="1"/>
</dbReference>
<dbReference type="Pfam" id="PF25967">
    <property type="entry name" value="RND-MFP_C"/>
    <property type="match status" value="1"/>
</dbReference>
<evidence type="ECO:0000259" key="6">
    <source>
        <dbReference type="Pfam" id="PF25984"/>
    </source>
</evidence>
<evidence type="ECO:0000256" key="3">
    <source>
        <dbReference type="ARBA" id="ARBA00023054"/>
    </source>
</evidence>
<evidence type="ECO:0000256" key="1">
    <source>
        <dbReference type="ARBA" id="ARBA00004196"/>
    </source>
</evidence>
<evidence type="ECO:0000256" key="4">
    <source>
        <dbReference type="SAM" id="Coils"/>
    </source>
</evidence>
<dbReference type="InterPro" id="IPR050465">
    <property type="entry name" value="UPF0194_transport"/>
</dbReference>
<dbReference type="STRING" id="937334.SAMN05444406_11257"/>
<dbReference type="Proteomes" id="UP000198577">
    <property type="component" value="Unassembled WGS sequence"/>
</dbReference>
<dbReference type="GO" id="GO:0016020">
    <property type="term" value="C:membrane"/>
    <property type="evidence" value="ECO:0007669"/>
    <property type="project" value="InterPro"/>
</dbReference>
<dbReference type="GO" id="GO:0022857">
    <property type="term" value="F:transmembrane transporter activity"/>
    <property type="evidence" value="ECO:0007669"/>
    <property type="project" value="InterPro"/>
</dbReference>
<accession>A0A1I5VSP7</accession>
<comment type="subcellular location">
    <subcellularLocation>
        <location evidence="1">Cell envelope</location>
    </subcellularLocation>
</comment>